<keyword evidence="1" id="KW-0812">Transmembrane</keyword>
<dbReference type="KEGG" id="mlr:MELLADRAFT_101362"/>
<evidence type="ECO:0000313" key="2">
    <source>
        <dbReference type="EMBL" id="EGG13000.1"/>
    </source>
</evidence>
<protein>
    <submittedName>
        <fullName evidence="2">Uncharacterized protein</fullName>
    </submittedName>
</protein>
<dbReference type="HOGENOM" id="CLU_947098_0_0_1"/>
<evidence type="ECO:0000313" key="3">
    <source>
        <dbReference type="Proteomes" id="UP000001072"/>
    </source>
</evidence>
<feature type="transmembrane region" description="Helical" evidence="1">
    <location>
        <begin position="44"/>
        <end position="64"/>
    </location>
</feature>
<dbReference type="VEuPathDB" id="FungiDB:MELLADRAFT_101362"/>
<keyword evidence="1" id="KW-1133">Transmembrane helix</keyword>
<dbReference type="AlphaFoldDB" id="F4R4H7"/>
<evidence type="ECO:0000256" key="1">
    <source>
        <dbReference type="SAM" id="Phobius"/>
    </source>
</evidence>
<dbReference type="OrthoDB" id="2564232at2759"/>
<feature type="transmembrane region" description="Helical" evidence="1">
    <location>
        <begin position="84"/>
        <end position="107"/>
    </location>
</feature>
<dbReference type="GeneID" id="18921347"/>
<proteinExistence type="predicted"/>
<keyword evidence="3" id="KW-1185">Reference proteome</keyword>
<dbReference type="EMBL" id="GL883090">
    <property type="protein sequence ID" value="EGG13000.1"/>
    <property type="molecule type" value="Genomic_DNA"/>
</dbReference>
<sequence length="310" mass="36405">MPEENEEIPPASIRPYEHEKDFKFIRYLIGASILSRTGPANIHLFWSNPLIYIWVIISTTYIPIKRMLLSDEEFGKDEFKEMVIEILMKLPVFVGPPLILLVLLNWCHRRYFNSIMKEVISREDMKNPKSYYNGQTFQGKGIGESSIWVLDYDDRQIGVVAIEKSLDLVNEIKLKDGSNLKNQEENKEDLKAKFDDFHLIRIRHLATSVPFRPAGIDLELLNFSVTKSFKEDLKTERIMINLIPILDQVQIEAIEAIGFIKSISTQFNSKPFWNRIWLFFRSNIGWPDCKEVWNEEVWVLERSRFDSKVD</sequence>
<accession>F4R4H7</accession>
<gene>
    <name evidence="2" type="ORF">MELLADRAFT_101362</name>
</gene>
<dbReference type="Proteomes" id="UP000001072">
    <property type="component" value="Unassembled WGS sequence"/>
</dbReference>
<organism evidence="3">
    <name type="scientific">Melampsora larici-populina (strain 98AG31 / pathotype 3-4-7)</name>
    <name type="common">Poplar leaf rust fungus</name>
    <dbReference type="NCBI Taxonomy" id="747676"/>
    <lineage>
        <taxon>Eukaryota</taxon>
        <taxon>Fungi</taxon>
        <taxon>Dikarya</taxon>
        <taxon>Basidiomycota</taxon>
        <taxon>Pucciniomycotina</taxon>
        <taxon>Pucciniomycetes</taxon>
        <taxon>Pucciniales</taxon>
        <taxon>Melampsoraceae</taxon>
        <taxon>Melampsora</taxon>
    </lineage>
</organism>
<dbReference type="RefSeq" id="XP_007403938.1">
    <property type="nucleotide sequence ID" value="XM_007403876.1"/>
</dbReference>
<reference evidence="3" key="1">
    <citation type="journal article" date="2011" name="Proc. Natl. Acad. Sci. U.S.A.">
        <title>Obligate biotrophy features unraveled by the genomic analysis of rust fungi.</title>
        <authorList>
            <person name="Duplessis S."/>
            <person name="Cuomo C.A."/>
            <person name="Lin Y.-C."/>
            <person name="Aerts A."/>
            <person name="Tisserant E."/>
            <person name="Veneault-Fourrey C."/>
            <person name="Joly D.L."/>
            <person name="Hacquard S."/>
            <person name="Amselem J."/>
            <person name="Cantarel B.L."/>
            <person name="Chiu R."/>
            <person name="Coutinho P.M."/>
            <person name="Feau N."/>
            <person name="Field M."/>
            <person name="Frey P."/>
            <person name="Gelhaye E."/>
            <person name="Goldberg J."/>
            <person name="Grabherr M.G."/>
            <person name="Kodira C.D."/>
            <person name="Kohler A."/>
            <person name="Kuees U."/>
            <person name="Lindquist E.A."/>
            <person name="Lucas S.M."/>
            <person name="Mago R."/>
            <person name="Mauceli E."/>
            <person name="Morin E."/>
            <person name="Murat C."/>
            <person name="Pangilinan J.L."/>
            <person name="Park R."/>
            <person name="Pearson M."/>
            <person name="Quesneville H."/>
            <person name="Rouhier N."/>
            <person name="Sakthikumar S."/>
            <person name="Salamov A.A."/>
            <person name="Schmutz J."/>
            <person name="Selles B."/>
            <person name="Shapiro H."/>
            <person name="Tanguay P."/>
            <person name="Tuskan G.A."/>
            <person name="Henrissat B."/>
            <person name="Van de Peer Y."/>
            <person name="Rouze P."/>
            <person name="Ellis J.G."/>
            <person name="Dodds P.N."/>
            <person name="Schein J.E."/>
            <person name="Zhong S."/>
            <person name="Hamelin R.C."/>
            <person name="Grigoriev I.V."/>
            <person name="Szabo L.J."/>
            <person name="Martin F."/>
        </authorList>
    </citation>
    <scope>NUCLEOTIDE SEQUENCE [LARGE SCALE GENOMIC DNA]</scope>
    <source>
        <strain evidence="3">98AG31 / pathotype 3-4-7</strain>
    </source>
</reference>
<dbReference type="STRING" id="747676.F4R4H7"/>
<keyword evidence="1" id="KW-0472">Membrane</keyword>
<dbReference type="InParanoid" id="F4R4H7"/>
<name>F4R4H7_MELLP</name>
<dbReference type="eggNOG" id="ENOG502S83X">
    <property type="taxonomic scope" value="Eukaryota"/>
</dbReference>